<organism evidence="2 3">
    <name type="scientific">Herpetosiphon gulosus</name>
    <dbReference type="NCBI Taxonomy" id="1973496"/>
    <lineage>
        <taxon>Bacteria</taxon>
        <taxon>Bacillati</taxon>
        <taxon>Chloroflexota</taxon>
        <taxon>Chloroflexia</taxon>
        <taxon>Herpetosiphonales</taxon>
        <taxon>Herpetosiphonaceae</taxon>
        <taxon>Herpetosiphon</taxon>
    </lineage>
</organism>
<name>A0ABP9WVL7_9CHLR</name>
<feature type="signal peptide" evidence="1">
    <location>
        <begin position="1"/>
        <end position="22"/>
    </location>
</feature>
<evidence type="ECO:0000313" key="3">
    <source>
        <dbReference type="Proteomes" id="UP001428290"/>
    </source>
</evidence>
<evidence type="ECO:0000256" key="1">
    <source>
        <dbReference type="SAM" id="SignalP"/>
    </source>
</evidence>
<dbReference type="Proteomes" id="UP001428290">
    <property type="component" value="Unassembled WGS sequence"/>
</dbReference>
<dbReference type="EMBL" id="BAABRU010000001">
    <property type="protein sequence ID" value="GAA5526603.1"/>
    <property type="molecule type" value="Genomic_DNA"/>
</dbReference>
<proteinExistence type="predicted"/>
<reference evidence="2 3" key="1">
    <citation type="submission" date="2024-02" db="EMBL/GenBank/DDBJ databases">
        <title>Herpetosiphon gulosus NBRC 112829.</title>
        <authorList>
            <person name="Ichikawa N."/>
            <person name="Katano-Makiyama Y."/>
            <person name="Hidaka K."/>
        </authorList>
    </citation>
    <scope>NUCLEOTIDE SEQUENCE [LARGE SCALE GENOMIC DNA]</scope>
    <source>
        <strain evidence="2 3">NBRC 112829</strain>
    </source>
</reference>
<gene>
    <name evidence="2" type="ORF">Hgul01_00377</name>
</gene>
<feature type="chain" id="PRO_5045315018" evidence="1">
    <location>
        <begin position="23"/>
        <end position="69"/>
    </location>
</feature>
<protein>
    <submittedName>
        <fullName evidence="2">Uncharacterized protein</fullName>
    </submittedName>
</protein>
<comment type="caution">
    <text evidence="2">The sequence shown here is derived from an EMBL/GenBank/DDBJ whole genome shotgun (WGS) entry which is preliminary data.</text>
</comment>
<keyword evidence="3" id="KW-1185">Reference proteome</keyword>
<evidence type="ECO:0000313" key="2">
    <source>
        <dbReference type="EMBL" id="GAA5526603.1"/>
    </source>
</evidence>
<dbReference type="RefSeq" id="WP_345720243.1">
    <property type="nucleotide sequence ID" value="NZ_BAABRU010000001.1"/>
</dbReference>
<sequence>MRWIWGCLIILIVLLPTTPAAACSIAEPTFDDLTQKADLVVVATVSKIDNDQVFLRLIQRSKVRFRTNL</sequence>
<accession>A0ABP9WVL7</accession>
<keyword evidence="1" id="KW-0732">Signal</keyword>